<proteinExistence type="predicted"/>
<gene>
    <name evidence="2" type="ORF">A9R00_10595</name>
</gene>
<dbReference type="Pfam" id="PF04351">
    <property type="entry name" value="PilP"/>
    <property type="match status" value="1"/>
</dbReference>
<evidence type="ECO:0000313" key="3">
    <source>
        <dbReference type="Proteomes" id="UP000227088"/>
    </source>
</evidence>
<sequence>MRGINMKILVLLMLTSVLSACGFSSGTSDLKQFVDGVMSQPRGVIEPLPVFEPYEAFSYSATGLRSPFDLPVNLDDVAKAVAPTSDVRPDLNRSKEQLEQYSFGSLSMVGTIKRESNHLWALISVPDSGIHKIKEGYYMGQNHGKVIRISQQRIDIIEIVPNGVGGWIERPRSLVLAGVEGE</sequence>
<reference evidence="3" key="1">
    <citation type="journal article" date="2017" name="Proc. Natl. Acad. Sci. U.S.A.">
        <title>Simulation of Deepwater Horizon oil plume reveals substrate specialization within a complex community of hydrocarbon degraders.</title>
        <authorList>
            <person name="Hu P."/>
            <person name="Dubinsky E.A."/>
            <person name="Probst A.J."/>
            <person name="Wang J."/>
            <person name="Sieber C.M.K."/>
            <person name="Tom L.M."/>
            <person name="Gardinali P."/>
            <person name="Banfield J.F."/>
            <person name="Atlas R.M."/>
            <person name="Andersen G.L."/>
        </authorList>
    </citation>
    <scope>NUCLEOTIDE SEQUENCE [LARGE SCALE GENOMIC DNA]</scope>
</reference>
<keyword evidence="1" id="KW-0732">Signal</keyword>
<feature type="chain" id="PRO_5012464100" evidence="1">
    <location>
        <begin position="23"/>
        <end position="182"/>
    </location>
</feature>
<evidence type="ECO:0000313" key="2">
    <source>
        <dbReference type="EMBL" id="OUS38315.1"/>
    </source>
</evidence>
<dbReference type="PROSITE" id="PS51257">
    <property type="entry name" value="PROKAR_LIPOPROTEIN"/>
    <property type="match status" value="1"/>
</dbReference>
<dbReference type="Gene3D" id="2.30.30.830">
    <property type="match status" value="1"/>
</dbReference>
<protein>
    <submittedName>
        <fullName evidence="2">Pilus assembly protein PilP</fullName>
    </submittedName>
</protein>
<accession>A0A1Y5HU42</accession>
<dbReference type="EMBL" id="MABE01000611">
    <property type="protein sequence ID" value="OUS38315.1"/>
    <property type="molecule type" value="Genomic_DNA"/>
</dbReference>
<dbReference type="PIRSF" id="PIRSF016481">
    <property type="entry name" value="Pilus_assembly_PilP"/>
    <property type="match status" value="1"/>
</dbReference>
<comment type="caution">
    <text evidence="2">The sequence shown here is derived from an EMBL/GenBank/DDBJ whole genome shotgun (WGS) entry which is preliminary data.</text>
</comment>
<dbReference type="Proteomes" id="UP000227088">
    <property type="component" value="Unassembled WGS sequence"/>
</dbReference>
<feature type="signal peptide" evidence="1">
    <location>
        <begin position="1"/>
        <end position="22"/>
    </location>
</feature>
<organism evidence="2 3">
    <name type="scientific">Oleispira antarctica</name>
    <dbReference type="NCBI Taxonomy" id="188908"/>
    <lineage>
        <taxon>Bacteria</taxon>
        <taxon>Pseudomonadati</taxon>
        <taxon>Pseudomonadota</taxon>
        <taxon>Gammaproteobacteria</taxon>
        <taxon>Oceanospirillales</taxon>
        <taxon>Oceanospirillaceae</taxon>
        <taxon>Oleispira</taxon>
    </lineage>
</organism>
<dbReference type="AlphaFoldDB" id="A0A1Y5HU42"/>
<dbReference type="InterPro" id="IPR007446">
    <property type="entry name" value="PilP"/>
</dbReference>
<name>A0A1Y5HU42_OLEAN</name>
<evidence type="ECO:0000256" key="1">
    <source>
        <dbReference type="SAM" id="SignalP"/>
    </source>
</evidence>